<evidence type="ECO:0000313" key="1">
    <source>
        <dbReference type="EMBL" id="ATB47183.1"/>
    </source>
</evidence>
<dbReference type="AlphaFoldDB" id="A0A250JU07"/>
<protein>
    <recommendedName>
        <fullName evidence="3">BREX system P-loop protein BrxC</fullName>
    </recommendedName>
</protein>
<organism evidence="1 2">
    <name type="scientific">Corallococcus macrosporus DSM 14697</name>
    <dbReference type="NCBI Taxonomy" id="1189310"/>
    <lineage>
        <taxon>Bacteria</taxon>
        <taxon>Pseudomonadati</taxon>
        <taxon>Myxococcota</taxon>
        <taxon>Myxococcia</taxon>
        <taxon>Myxococcales</taxon>
        <taxon>Cystobacterineae</taxon>
        <taxon>Myxococcaceae</taxon>
        <taxon>Corallococcus</taxon>
    </lineage>
</organism>
<dbReference type="RefSeq" id="WP_095958445.1">
    <property type="nucleotide sequence ID" value="NZ_CP022203.1"/>
</dbReference>
<sequence>MKIADIFARDVTRDIPPVVYFHEQSPAKLADEVSEYIITGGYPESDPRHRRVPQGIHEQYVRLLTAITREVSKPGGPELPASWISGFYGSGKSSFAKLLGLALDGRMLPDGRTLAEALLTRDDSYLRKEFVDAWEALARAVKPLAVVFDIGGEANDGEHIHSAVRRMIQRRLGYSPNALVADAELRLELDGQWEHFLQAARNTLGGEWNGFRVQARADEHFSHVMHALEPTRYADPLSWLDSRAGTSFHEGLGVSETVRNIQAMLERHAPGTTLFVVVDEVSQYVHQNDDRMLKLQSFVSELGQRLKGRVWLLATGQQKLEDTSTTTSLGKLKDRFPASLRVHLATTNIRDVVHRRLLKKHPHREQELRRLFADHGPQLKLYGYECGQLTEEDFIEVYPMLPGHVDLLMQLTTSLRVRSSRTQGDDYAIRGLLQLLGELFREKGLAAGPLGELVTLDLIYDLQQTAFESDVQATMNRILTHPEIAADSWASKAVKAVALLELNHEQRAVTDELVASCLYGKLGDGNPLNQVKPALEKLRNLNLVGYSEKEGYKIQSSAGQEWQREREEVGVSVDERHRLVREKLAELMKDPERPRLKGRAFYWSALFSDGRQMRDERILHTPDEASVTLDFRFISVKKDRTPAEWAKLSAETQLENRIVWVAADEDLTDVLKALRQSRYMVERYEPRRESLSSDKRRLLLDEQDRRDTLEKKAREAVERAFIEGHLYFRGQQQSAREYGSSFGSIMSGAGTARLPQLYPHHTDIAVTDKELEQLLAATLTGVSPKFLDKGLGLLSQDGGRFLPTCQGTVPKVILGYIEKNDGTAGNVLLQDFARPPYGFPPDVVRACVLALVRAHKVKLRLEDGSTLTSFNDAGARETFLQVTRFKKSELFLNKDDSVSQRDLIAMRRFFESLGQDIEPTPDALASAVFTQFSALRERLRTLEQRFDQLPGRPPPEEALQKLARALEICRRARDVDPTVKALKAELPVLLEGTQLLQRLMTDLSEEAVLALRRAGDVRDFQVRQLARDGSIGPMAEDVALLEAQLNARRPWNDINTIEPALQRIREHYRVRRQQLLRDQETSAETARAQLRQRPGFERLTPNEVHQVFRPIGLALTQSTPEDVAPPLHELRLEFADKLRKAAEEAESILDKLIAGKDEKPVVRVELNLRGREITTRGDLERVLRELSDRIGEQLDRGNKVRLT</sequence>
<dbReference type="KEGG" id="mmas:MYMAC_002791"/>
<dbReference type="OrthoDB" id="3201900at2"/>
<name>A0A250JU07_9BACT</name>
<keyword evidence="2" id="KW-1185">Reference proteome</keyword>
<dbReference type="Proteomes" id="UP000217343">
    <property type="component" value="Chromosome"/>
</dbReference>
<reference evidence="1 2" key="1">
    <citation type="submission" date="2017-06" db="EMBL/GenBank/DDBJ databases">
        <title>Sequencing and comparative analysis of myxobacterial genomes.</title>
        <authorList>
            <person name="Rupp O."/>
            <person name="Goesmann A."/>
            <person name="Sogaard-Andersen L."/>
        </authorList>
    </citation>
    <scope>NUCLEOTIDE SEQUENCE [LARGE SCALE GENOMIC DNA]</scope>
    <source>
        <strain evidence="1 2">DSM 14697</strain>
    </source>
</reference>
<evidence type="ECO:0008006" key="3">
    <source>
        <dbReference type="Google" id="ProtNLM"/>
    </source>
</evidence>
<dbReference type="NCBIfam" id="NF033441">
    <property type="entry name" value="BREX_BrxC"/>
    <property type="match status" value="1"/>
</dbReference>
<proteinExistence type="predicted"/>
<gene>
    <name evidence="1" type="ORF">MYMAC_002791</name>
</gene>
<dbReference type="EMBL" id="CP022203">
    <property type="protein sequence ID" value="ATB47183.1"/>
    <property type="molecule type" value="Genomic_DNA"/>
</dbReference>
<evidence type="ECO:0000313" key="2">
    <source>
        <dbReference type="Proteomes" id="UP000217343"/>
    </source>
</evidence>
<accession>A0A250JU07</accession>
<dbReference type="InterPro" id="IPR047679">
    <property type="entry name" value="BREX_BrxC"/>
</dbReference>